<keyword evidence="4" id="KW-1185">Reference proteome</keyword>
<feature type="region of interest" description="Disordered" evidence="1">
    <location>
        <begin position="29"/>
        <end position="48"/>
    </location>
</feature>
<accession>A0A0N4UDC8</accession>
<dbReference type="AlphaFoldDB" id="A0A0N4UDC8"/>
<evidence type="ECO:0000313" key="2">
    <source>
        <dbReference type="EMBL" id="VDN59154.1"/>
    </source>
</evidence>
<reference evidence="5" key="1">
    <citation type="submission" date="2017-02" db="UniProtKB">
        <authorList>
            <consortium name="WormBaseParasite"/>
        </authorList>
    </citation>
    <scope>IDENTIFICATION</scope>
</reference>
<evidence type="ECO:0000313" key="3">
    <source>
        <dbReference type="Proteomes" id="UP000038040"/>
    </source>
</evidence>
<dbReference type="EMBL" id="UYYG01001177">
    <property type="protein sequence ID" value="VDN59154.1"/>
    <property type="molecule type" value="Genomic_DNA"/>
</dbReference>
<evidence type="ECO:0000256" key="1">
    <source>
        <dbReference type="SAM" id="MobiDB-lite"/>
    </source>
</evidence>
<name>A0A0N4UDC8_DRAME</name>
<dbReference type="Proteomes" id="UP000274756">
    <property type="component" value="Unassembled WGS sequence"/>
</dbReference>
<reference evidence="2 4" key="2">
    <citation type="submission" date="2018-11" db="EMBL/GenBank/DDBJ databases">
        <authorList>
            <consortium name="Pathogen Informatics"/>
        </authorList>
    </citation>
    <scope>NUCLEOTIDE SEQUENCE [LARGE SCALE GENOMIC DNA]</scope>
</reference>
<dbReference type="WBParaSite" id="DME_0000532801-mRNA-1">
    <property type="protein sequence ID" value="DME_0000532801-mRNA-1"/>
    <property type="gene ID" value="DME_0000532801"/>
</dbReference>
<evidence type="ECO:0000313" key="4">
    <source>
        <dbReference type="Proteomes" id="UP000274756"/>
    </source>
</evidence>
<dbReference type="Proteomes" id="UP000038040">
    <property type="component" value="Unplaced"/>
</dbReference>
<sequence>MIRPNIIRFGYASDQRRTIPMTTFPTRTIHEKSPQKHDSKKMKKVTTKLDETVSSVPLTQSFQESRQRTIPIQYEAKRKEEVVVAVHGSKEESEIENLTIPKSEKKSGVDFNVAKPENNIEARQIPISDYIKPLDQSPFEPRKDSAYVEQKRMDMLDQKQVRFDVDDQAKDSAVVSTADEMKSINTEYQSVKTDSIKNK</sequence>
<proteinExistence type="predicted"/>
<organism evidence="3 5">
    <name type="scientific">Dracunculus medinensis</name>
    <name type="common">Guinea worm</name>
    <dbReference type="NCBI Taxonomy" id="318479"/>
    <lineage>
        <taxon>Eukaryota</taxon>
        <taxon>Metazoa</taxon>
        <taxon>Ecdysozoa</taxon>
        <taxon>Nematoda</taxon>
        <taxon>Chromadorea</taxon>
        <taxon>Rhabditida</taxon>
        <taxon>Spirurina</taxon>
        <taxon>Dracunculoidea</taxon>
        <taxon>Dracunculidae</taxon>
        <taxon>Dracunculus</taxon>
    </lineage>
</organism>
<protein>
    <submittedName>
        <fullName evidence="2 5">Uncharacterized protein</fullName>
    </submittedName>
</protein>
<gene>
    <name evidence="2" type="ORF">DME_LOCUS9127</name>
</gene>
<evidence type="ECO:0000313" key="5">
    <source>
        <dbReference type="WBParaSite" id="DME_0000532801-mRNA-1"/>
    </source>
</evidence>